<reference evidence="2 3" key="1">
    <citation type="submission" date="2018-11" db="EMBL/GenBank/DDBJ databases">
        <title>Parancylomarina longa gen. nov., sp. nov., isolated from sediments of southern Okinawa.</title>
        <authorList>
            <person name="Fu T."/>
        </authorList>
    </citation>
    <scope>NUCLEOTIDE SEQUENCE [LARGE SCALE GENOMIC DNA]</scope>
    <source>
        <strain evidence="2 3">T3-2 S1-C</strain>
    </source>
</reference>
<dbReference type="RefSeq" id="WP_127344045.1">
    <property type="nucleotide sequence ID" value="NZ_RJJX01000014.1"/>
</dbReference>
<dbReference type="Proteomes" id="UP000282985">
    <property type="component" value="Unassembled WGS sequence"/>
</dbReference>
<evidence type="ECO:0000313" key="2">
    <source>
        <dbReference type="EMBL" id="RUT77877.1"/>
    </source>
</evidence>
<dbReference type="EMBL" id="RJJX01000014">
    <property type="protein sequence ID" value="RUT77877.1"/>
    <property type="molecule type" value="Genomic_DNA"/>
</dbReference>
<name>A0A434ATV9_9BACT</name>
<dbReference type="InterPro" id="IPR016181">
    <property type="entry name" value="Acyl_CoA_acyltransferase"/>
</dbReference>
<organism evidence="2 3">
    <name type="scientific">Ancylomarina longa</name>
    <dbReference type="NCBI Taxonomy" id="2487017"/>
    <lineage>
        <taxon>Bacteria</taxon>
        <taxon>Pseudomonadati</taxon>
        <taxon>Bacteroidota</taxon>
        <taxon>Bacteroidia</taxon>
        <taxon>Marinilabiliales</taxon>
        <taxon>Marinifilaceae</taxon>
        <taxon>Ancylomarina</taxon>
    </lineage>
</organism>
<dbReference type="Gene3D" id="3.40.630.30">
    <property type="match status" value="1"/>
</dbReference>
<sequence length="358" mass="43166">MYRFHSIGLQELEDINYKETYPSNTFQWIYNWYSVFENVENNVIGYKKKPYIIAAYLNEELVAIIPLLKLTRIYCKCLRLEFIEFLGQQWSCIGEDIITLKDLDSVYIEELIHWIKKHVKFHFIFLKYIPKSSLLNTKYKLYHYSGAPIIPVSSYSSYEDFYTHAYAKRFRKKLQRTRRKIEKDGFRLKLSYEEINRNNFEDIKRIAKSKEIDGKNYVYEDPNKEKFHLLLYKSFPSHVMFAKFNNMPVAYVTNIDCNGVRIGLDCAFDRDYRIYGVGVQCMDCNIQECFKEHKKKFSFGVGLDEYKFQFTHKVEDYYMSFDFSYRLKALLVLPYFLYRLKREDKHVLKELSKLHCDV</sequence>
<comment type="caution">
    <text evidence="2">The sequence shown here is derived from an EMBL/GenBank/DDBJ whole genome shotgun (WGS) entry which is preliminary data.</text>
</comment>
<evidence type="ECO:0000313" key="3">
    <source>
        <dbReference type="Proteomes" id="UP000282985"/>
    </source>
</evidence>
<keyword evidence="3" id="KW-1185">Reference proteome</keyword>
<dbReference type="OrthoDB" id="1113630at2"/>
<gene>
    <name evidence="2" type="ORF">DLK05_11095</name>
</gene>
<evidence type="ECO:0000259" key="1">
    <source>
        <dbReference type="Pfam" id="PF13480"/>
    </source>
</evidence>
<dbReference type="SUPFAM" id="SSF55729">
    <property type="entry name" value="Acyl-CoA N-acyltransferases (Nat)"/>
    <property type="match status" value="1"/>
</dbReference>
<feature type="domain" description="BioF2-like acetyltransferase" evidence="1">
    <location>
        <begin position="168"/>
        <end position="307"/>
    </location>
</feature>
<dbReference type="GO" id="GO:0016740">
    <property type="term" value="F:transferase activity"/>
    <property type="evidence" value="ECO:0007669"/>
    <property type="project" value="UniProtKB-KW"/>
</dbReference>
<keyword evidence="2" id="KW-0808">Transferase</keyword>
<dbReference type="AlphaFoldDB" id="A0A434ATV9"/>
<dbReference type="InterPro" id="IPR038740">
    <property type="entry name" value="BioF2-like_GNAT_dom"/>
</dbReference>
<accession>A0A434ATV9</accession>
<protein>
    <submittedName>
        <fullName evidence="2">GNAT family N-acetyltransferase</fullName>
    </submittedName>
</protein>
<dbReference type="Pfam" id="PF13480">
    <property type="entry name" value="Acetyltransf_6"/>
    <property type="match status" value="1"/>
</dbReference>
<proteinExistence type="predicted"/>